<reference evidence="4" key="1">
    <citation type="submission" date="2016-06" db="EMBL/GenBank/DDBJ databases">
        <title>First high quality genome sequence of Plasmodium coatneyi using continuous long reads from single molecule, real-time sequencing.</title>
        <authorList>
            <person name="Chien J.-T."/>
            <person name="Pakala S.B."/>
            <person name="Geraldo J.A."/>
            <person name="Lapp S.A."/>
            <person name="Barnwell J.W."/>
            <person name="Kissinger J.C."/>
            <person name="Galinski M.R."/>
            <person name="Humphrey J.C."/>
        </authorList>
    </citation>
    <scope>NUCLEOTIDE SEQUENCE [LARGE SCALE GENOMIC DNA]</scope>
    <source>
        <strain evidence="4">Hackeri</strain>
    </source>
</reference>
<dbReference type="RefSeq" id="XP_019913040.1">
    <property type="nucleotide sequence ID" value="XM_020057742.1"/>
</dbReference>
<dbReference type="OrthoDB" id="248923at2759"/>
<gene>
    <name evidence="3" type="ORF">PCOAH_00009330</name>
</gene>
<keyword evidence="4" id="KW-1185">Reference proteome</keyword>
<protein>
    <submittedName>
        <fullName evidence="3">Ser/Thr protein kinase</fullName>
    </submittedName>
</protein>
<dbReference type="SMART" id="SM00220">
    <property type="entry name" value="S_TKc"/>
    <property type="match status" value="1"/>
</dbReference>
<dbReference type="GO" id="GO:0044773">
    <property type="term" value="P:mitotic DNA damage checkpoint signaling"/>
    <property type="evidence" value="ECO:0007669"/>
    <property type="project" value="TreeGrafter"/>
</dbReference>
<evidence type="ECO:0000313" key="3">
    <source>
        <dbReference type="EMBL" id="ANQ06345.1"/>
    </source>
</evidence>
<feature type="domain" description="Protein kinase" evidence="2">
    <location>
        <begin position="1107"/>
        <end position="1590"/>
    </location>
</feature>
<keyword evidence="3" id="KW-0808">Transferase</keyword>
<dbReference type="GO" id="GO:0004674">
    <property type="term" value="F:protein serine/threonine kinase activity"/>
    <property type="evidence" value="ECO:0007669"/>
    <property type="project" value="TreeGrafter"/>
</dbReference>
<dbReference type="GO" id="GO:0005634">
    <property type="term" value="C:nucleus"/>
    <property type="evidence" value="ECO:0007669"/>
    <property type="project" value="TreeGrafter"/>
</dbReference>
<feature type="compositionally biased region" description="Basic residues" evidence="1">
    <location>
        <begin position="801"/>
        <end position="814"/>
    </location>
</feature>
<dbReference type="PANTHER" id="PTHR44167:SF24">
    <property type="entry name" value="SERINE_THREONINE-PROTEIN KINASE CHK2"/>
    <property type="match status" value="1"/>
</dbReference>
<feature type="region of interest" description="Disordered" evidence="1">
    <location>
        <begin position="857"/>
        <end position="882"/>
    </location>
</feature>
<dbReference type="InterPro" id="IPR008271">
    <property type="entry name" value="Ser/Thr_kinase_AS"/>
</dbReference>
<feature type="compositionally biased region" description="Polar residues" evidence="1">
    <location>
        <begin position="347"/>
        <end position="356"/>
    </location>
</feature>
<feature type="compositionally biased region" description="Basic and acidic residues" evidence="1">
    <location>
        <begin position="452"/>
        <end position="461"/>
    </location>
</feature>
<sequence>MDKYEAVKNLKIISASIDEHKTCAGRYMDHRSGTNEAIKKKNMKNKYLQLLKHTTNTRNCGDAINNRNCRHLDHLSSKEEFNPPPCNDCVKNSSMRLKHVETCDEGGKLGETRTSAEFIRYCNDPVEDANPSTGLSISKRKVCAQENGPPGGNTKGKEKTNLISFYKYNNLTNKNKRPGSVDATAGGLVGLPPDDEQYTVKCSLNSLTWKRLLKKGCGSSQENSSTSSASKICHVASNEDTESCKLYREDVPRKSSNYAVKNGARGGKGSVAKAGQPHLVDVARREPAESALINCFLKERLGNGVVSSRLGRGRSQGDDSNGDPTTPSRKGKASSEETPPNYCLGQAGTNVDPTQTDRNLGKLFKCSIKTYSNGSCNSGDSEVPFSDDLVKGSCIFYPRDAGTNDRKGEEGPNCRFCMRNRDTRAGSDSISYGEHAAVLRNKQRNNTRTVKKGSEELHTEGPLRGGASGGQEDTHTGSTPARKYPLQGKSASSCEQKEHILHVEGKMLRGNMNASKKAHSDSMLPSCKKLTTSEFRSRGKNTSAGNVAECIWRSEGMVKSRRRAKSRDPKGEGEPLGQSHNDTSCFYKWSHKNGRKQGTRKNKKLGTFTFYNKFKLMRITKKKSIFCYSEFVEPCTRSDRGESKEEVPSDLRRNLSHYRDDEVVLECPLDGIPSGRINRGRTLQLQAKAKTYLSFCCRKTNQESSSVPVLGNEYFNFSTLKKYKSLDKVLTCVRANSGYVVRCRGEKMITKVVGSNGEKGFVRQMEEETKKKKKKKKEKNGAASTCGRVCSRGAETGGHFPPRRSWSKRDKSRHTNGGCNDRSCSTLFSCHRCGGTQNRAPSLAAEKKLKKSRQSTFSERISGGKNQIRSSPVGGPHWGRSGRDTRVGGVEEPHFGRTKALCEDHLANSITTGKRGKFSFCSDRKRQWLNVRKERKRKTRGKANKRNVVNRKCIDHRSGSRHKARREKSQVGKEQQGPFFSLFEDKQDEGINQSRGKKKKKMGSKNGGETSLERLQKNCLSSYNLVEDKNCLEESAIKYVISVYRREGVQEDNCEKGNKPIRMKEKRSKDGRAKLQDEDMPHLKTTPCVLSSSVCINPNCTYYNKLYCIVGLIYCGEKSQVYKCMNVLNKKTYAMKVIMREERDDHHMNEFYQKYLFLKQNRHRNVIPIYDVFDEENYNFIVMEYCEGCTLLDYFMSLVPGSLEVREIKCIMKNLLLGLDFLHSNNIIHRDIKLENIMFKRKRKRDYEGEEFGSCALRGLQRSGMERGGQVNRALRVGALPGGATSGESLPSGFPSSGVYSNGLSSHGIFSSSGCFSSVCFSNGVFSNEALSKEVPACTSLEGPGRRTSTVLSAHSNFCGSSEGSSGGSSITVNSFHSHCCDREDYRSMKRGQHNLDRMSHEGNYMQALLLMKGYRSPKKGQKNISLLRFEKNEGTRCSTFRELTKNYITKKRRRKEGNNSYNDLCLIDMDMMEKVKSSKFSPNRRSEVICGTAPYMSPESLDGIISTANDVWSCGVILYALMDGRFPFQISNDMPVSLKKKILMHTKPNFDPFIWQDHPDVLDLCLKLLDPNPFTRIQNAREALIHYCFADMV</sequence>
<feature type="region of interest" description="Disordered" evidence="1">
    <location>
        <begin position="957"/>
        <end position="976"/>
    </location>
</feature>
<accession>A0A1B1DUU3</accession>
<organism evidence="3 4">
    <name type="scientific">Plasmodium coatneyi</name>
    <dbReference type="NCBI Taxonomy" id="208452"/>
    <lineage>
        <taxon>Eukaryota</taxon>
        <taxon>Sar</taxon>
        <taxon>Alveolata</taxon>
        <taxon>Apicomplexa</taxon>
        <taxon>Aconoidasida</taxon>
        <taxon>Haemosporida</taxon>
        <taxon>Plasmodiidae</taxon>
        <taxon>Plasmodium</taxon>
    </lineage>
</organism>
<evidence type="ECO:0000259" key="2">
    <source>
        <dbReference type="PROSITE" id="PS50011"/>
    </source>
</evidence>
<dbReference type="Gene3D" id="1.10.510.10">
    <property type="entry name" value="Transferase(Phosphotransferase) domain 1"/>
    <property type="match status" value="2"/>
</dbReference>
<dbReference type="CDD" id="cd00180">
    <property type="entry name" value="PKc"/>
    <property type="match status" value="1"/>
</dbReference>
<dbReference type="PROSITE" id="PS50011">
    <property type="entry name" value="PROTEIN_KINASE_DOM"/>
    <property type="match status" value="1"/>
</dbReference>
<name>A0A1B1DUU3_9APIC</name>
<dbReference type="Proteomes" id="UP000092716">
    <property type="component" value="Chromosome 4"/>
</dbReference>
<evidence type="ECO:0000313" key="4">
    <source>
        <dbReference type="Proteomes" id="UP000092716"/>
    </source>
</evidence>
<feature type="compositionally biased region" description="Basic residues" evidence="1">
    <location>
        <begin position="441"/>
        <end position="451"/>
    </location>
</feature>
<dbReference type="InterPro" id="IPR000719">
    <property type="entry name" value="Prot_kinase_dom"/>
</dbReference>
<feature type="region of interest" description="Disordered" evidence="1">
    <location>
        <begin position="794"/>
        <end position="817"/>
    </location>
</feature>
<dbReference type="InterPro" id="IPR011009">
    <property type="entry name" value="Kinase-like_dom_sf"/>
</dbReference>
<dbReference type="GeneID" id="30907656"/>
<dbReference type="GO" id="GO:0005524">
    <property type="term" value="F:ATP binding"/>
    <property type="evidence" value="ECO:0007669"/>
    <property type="project" value="InterPro"/>
</dbReference>
<dbReference type="VEuPathDB" id="PlasmoDB:PCOAH_00009330"/>
<dbReference type="EMBL" id="CP016242">
    <property type="protein sequence ID" value="ANQ06345.1"/>
    <property type="molecule type" value="Genomic_DNA"/>
</dbReference>
<dbReference type="PROSITE" id="PS00108">
    <property type="entry name" value="PROTEIN_KINASE_ST"/>
    <property type="match status" value="1"/>
</dbReference>
<feature type="compositionally biased region" description="Polar residues" evidence="1">
    <location>
        <begin position="857"/>
        <end position="870"/>
    </location>
</feature>
<dbReference type="Pfam" id="PF00069">
    <property type="entry name" value="Pkinase"/>
    <property type="match status" value="2"/>
</dbReference>
<dbReference type="PANTHER" id="PTHR44167">
    <property type="entry name" value="OVARIAN-SPECIFIC SERINE/THREONINE-PROTEIN KINASE LOK-RELATED"/>
    <property type="match status" value="1"/>
</dbReference>
<feature type="region of interest" description="Disordered" evidence="1">
    <location>
        <begin position="558"/>
        <end position="579"/>
    </location>
</feature>
<feature type="region of interest" description="Disordered" evidence="1">
    <location>
        <begin position="984"/>
        <end position="1010"/>
    </location>
</feature>
<proteinExistence type="predicted"/>
<keyword evidence="3" id="KW-0418">Kinase</keyword>
<evidence type="ECO:0000256" key="1">
    <source>
        <dbReference type="SAM" id="MobiDB-lite"/>
    </source>
</evidence>
<dbReference type="KEGG" id="pcot:PCOAH_00009330"/>
<feature type="compositionally biased region" description="Polar residues" evidence="1">
    <location>
        <begin position="318"/>
        <end position="328"/>
    </location>
</feature>
<feature type="region of interest" description="Disordered" evidence="1">
    <location>
        <begin position="307"/>
        <end position="356"/>
    </location>
</feature>
<feature type="region of interest" description="Disordered" evidence="1">
    <location>
        <begin position="425"/>
        <end position="495"/>
    </location>
</feature>
<dbReference type="SUPFAM" id="SSF56112">
    <property type="entry name" value="Protein kinase-like (PK-like)"/>
    <property type="match status" value="1"/>
</dbReference>